<evidence type="ECO:0000313" key="2">
    <source>
        <dbReference type="EMBL" id="MBW64147.1"/>
    </source>
</evidence>
<accession>A0A2M4CFM4</accession>
<evidence type="ECO:0000256" key="1">
    <source>
        <dbReference type="SAM" id="SignalP"/>
    </source>
</evidence>
<organism evidence="2">
    <name type="scientific">Anopheles marajoara</name>
    <dbReference type="NCBI Taxonomy" id="58244"/>
    <lineage>
        <taxon>Eukaryota</taxon>
        <taxon>Metazoa</taxon>
        <taxon>Ecdysozoa</taxon>
        <taxon>Arthropoda</taxon>
        <taxon>Hexapoda</taxon>
        <taxon>Insecta</taxon>
        <taxon>Pterygota</taxon>
        <taxon>Neoptera</taxon>
        <taxon>Endopterygota</taxon>
        <taxon>Diptera</taxon>
        <taxon>Nematocera</taxon>
        <taxon>Culicoidea</taxon>
        <taxon>Culicidae</taxon>
        <taxon>Anophelinae</taxon>
        <taxon>Anopheles</taxon>
    </lineage>
</organism>
<name>A0A2M4CFM4_9DIPT</name>
<feature type="signal peptide" evidence="1">
    <location>
        <begin position="1"/>
        <end position="18"/>
    </location>
</feature>
<reference evidence="2" key="1">
    <citation type="submission" date="2018-01" db="EMBL/GenBank/DDBJ databases">
        <title>An insight into the sialome of Amazonian anophelines.</title>
        <authorList>
            <person name="Ribeiro J.M."/>
            <person name="Scarpassa V."/>
            <person name="Calvo E."/>
        </authorList>
    </citation>
    <scope>NUCLEOTIDE SEQUENCE</scope>
    <source>
        <tissue evidence="2">Salivary glands</tissue>
    </source>
</reference>
<protein>
    <submittedName>
        <fullName evidence="2">Putative secreted protein</fullName>
    </submittedName>
</protein>
<dbReference type="EMBL" id="GGFJ01015006">
    <property type="protein sequence ID" value="MBW64147.1"/>
    <property type="molecule type" value="Transcribed_RNA"/>
</dbReference>
<proteinExistence type="predicted"/>
<feature type="chain" id="PRO_5014663088" evidence="1">
    <location>
        <begin position="19"/>
        <end position="66"/>
    </location>
</feature>
<dbReference type="AlphaFoldDB" id="A0A2M4CFM4"/>
<keyword evidence="1" id="KW-0732">Signal</keyword>
<sequence length="66" mass="7435">MSADGGQGLLSFFCPCFAWWSLRSICCWLPTSIKKCASFRELFCGIHFLRKTLLVSLSERLLNSAS</sequence>